<dbReference type="InterPro" id="IPR007473">
    <property type="entry name" value="RlmJ"/>
</dbReference>
<dbReference type="InterPro" id="IPR029063">
    <property type="entry name" value="SAM-dependent_MTases_sf"/>
</dbReference>
<sequence length="264" mass="29234">MVYDHLRHAGNAGDVWKHLILAEVADRLLAAGVRVYVESHAGRPEYQLRPGGEWEGGVGRLWPVRDELAASPYFQIVAALNPHRLERYPGSAAIVLELARRRGFALRAELWDTSPEVEEAWRSVEKGRSLKINFHIGDGFSGASRLTRDLDEAALLLVDSPYVERDDATLVRDLISRSAAAGWVVLSWQVLGPEAGARPACNHREFALRFEEAGLVCGPMKGAAMVLAWDEGGFLDQKIDDLIEELGRIEIDLPKVAGRMSESF</sequence>
<keyword evidence="2" id="KW-1185">Reference proteome</keyword>
<comment type="caution">
    <text evidence="1">The sequence shown here is derived from an EMBL/GenBank/DDBJ whole genome shotgun (WGS) entry which is preliminary data.</text>
</comment>
<dbReference type="PANTHER" id="PTHR37426">
    <property type="entry name" value="RIBOSOMAL RNA LARGE SUBUNIT METHYLTRANSFERASE J"/>
    <property type="match status" value="1"/>
</dbReference>
<name>A0ABT5XG68_9EURY</name>
<organism evidence="1 2">
    <name type="scientific">Candidatus Methanocrinis alkalitolerans</name>
    <dbReference type="NCBI Taxonomy" id="3033395"/>
    <lineage>
        <taxon>Archaea</taxon>
        <taxon>Methanobacteriati</taxon>
        <taxon>Methanobacteriota</taxon>
        <taxon>Stenosarchaea group</taxon>
        <taxon>Methanomicrobia</taxon>
        <taxon>Methanotrichales</taxon>
        <taxon>Methanotrichaceae</taxon>
        <taxon>Methanocrinis</taxon>
    </lineage>
</organism>
<gene>
    <name evidence="1" type="primary">rlmJ</name>
    <name evidence="1" type="ORF">P0O24_08980</name>
</gene>
<dbReference type="EMBL" id="JARFPL010000027">
    <property type="protein sequence ID" value="MDF0593716.1"/>
    <property type="molecule type" value="Genomic_DNA"/>
</dbReference>
<evidence type="ECO:0000313" key="1">
    <source>
        <dbReference type="EMBL" id="MDF0593716.1"/>
    </source>
</evidence>
<dbReference type="Pfam" id="PF04378">
    <property type="entry name" value="RsmJ"/>
    <property type="match status" value="1"/>
</dbReference>
<dbReference type="PANTHER" id="PTHR37426:SF1">
    <property type="entry name" value="RIBOSOMAL RNA LARGE SUBUNIT METHYLTRANSFERASE J"/>
    <property type="match status" value="1"/>
</dbReference>
<dbReference type="RefSeq" id="WP_316969417.1">
    <property type="nucleotide sequence ID" value="NZ_JARFPL010000027.1"/>
</dbReference>
<dbReference type="Proteomes" id="UP001215956">
    <property type="component" value="Unassembled WGS sequence"/>
</dbReference>
<dbReference type="SUPFAM" id="SSF53335">
    <property type="entry name" value="S-adenosyl-L-methionine-dependent methyltransferases"/>
    <property type="match status" value="1"/>
</dbReference>
<protein>
    <submittedName>
        <fullName evidence="1">23S rRNA (Adenine(2030)-N(6))-methyltransferase RlmJ</fullName>
    </submittedName>
</protein>
<accession>A0ABT5XG68</accession>
<reference evidence="1 2" key="1">
    <citation type="submission" date="2023-03" db="EMBL/GenBank/DDBJ databases">
        <title>Whole genome sequencing of Methanotrichaceae archaeon M04Ac.</title>
        <authorList>
            <person name="Khomyakova M.A."/>
            <person name="Merkel A.Y."/>
            <person name="Slobodkin A.I."/>
        </authorList>
    </citation>
    <scope>NUCLEOTIDE SEQUENCE [LARGE SCALE GENOMIC DNA]</scope>
    <source>
        <strain evidence="1 2">M04Ac</strain>
    </source>
</reference>
<dbReference type="Gene3D" id="3.40.50.150">
    <property type="entry name" value="Vaccinia Virus protein VP39"/>
    <property type="match status" value="1"/>
</dbReference>
<evidence type="ECO:0000313" key="2">
    <source>
        <dbReference type="Proteomes" id="UP001215956"/>
    </source>
</evidence>
<proteinExistence type="predicted"/>